<dbReference type="InterPro" id="IPR008922">
    <property type="entry name" value="Di-copper_centre_dom_sf"/>
</dbReference>
<proteinExistence type="predicted"/>
<evidence type="ECO:0000256" key="3">
    <source>
        <dbReference type="SAM" id="SignalP"/>
    </source>
</evidence>
<sequence>MLSTVVVTVFTALSSLSGAAAWPKRQTLSIDDIQTQALSNAYKVLDGTLSDGMTRSSGCNKNTVAVRKEYGDLTKEEKLEYIRAVNCIRKAPSKLPAGKYPGAKTRAYETALKTECGFTGTQPYWNWGKYTDLPNSPIFDGSATSLGGNGDYVDHAGGLMGRPFAAGKGGGCVTKGPLGNLTVSLGPLMGTMDPKLKIKANPDRAGYGDNTRCLRRDVNNNLVTTTLKPTELAAQILGASSIATFQNTLQNDQGRDPGGDVYVSPGEPVFWLHHGQLDRHWWMWANYLEAQVKSRVSMYDGELIRCVLYTTSSIEDDGWGFAIC</sequence>
<feature type="chain" id="PRO_5042914692" description="Tyrosinase copper-binding domain-containing protein" evidence="3">
    <location>
        <begin position="22"/>
        <end position="324"/>
    </location>
</feature>
<reference evidence="5 6" key="1">
    <citation type="submission" date="2021-02" db="EMBL/GenBank/DDBJ databases">
        <title>Genome assembly of Pseudopithomyces chartarum.</title>
        <authorList>
            <person name="Jauregui R."/>
            <person name="Singh J."/>
            <person name="Voisey C."/>
        </authorList>
    </citation>
    <scope>NUCLEOTIDE SEQUENCE [LARGE SCALE GENOMIC DNA]</scope>
    <source>
        <strain evidence="5 6">AGR01</strain>
    </source>
</reference>
<evidence type="ECO:0000313" key="5">
    <source>
        <dbReference type="EMBL" id="KAK3201694.1"/>
    </source>
</evidence>
<keyword evidence="2" id="KW-0560">Oxidoreductase</keyword>
<dbReference type="GO" id="GO:0016491">
    <property type="term" value="F:oxidoreductase activity"/>
    <property type="evidence" value="ECO:0007669"/>
    <property type="project" value="UniProtKB-KW"/>
</dbReference>
<dbReference type="AlphaFoldDB" id="A0AAN6RC73"/>
<dbReference type="EMBL" id="WVTA01000015">
    <property type="protein sequence ID" value="KAK3201694.1"/>
    <property type="molecule type" value="Genomic_DNA"/>
</dbReference>
<accession>A0AAN6RC73</accession>
<dbReference type="Gene3D" id="1.10.1280.10">
    <property type="entry name" value="Di-copper center containing domain from catechol oxidase"/>
    <property type="match status" value="1"/>
</dbReference>
<dbReference type="GO" id="GO:0046872">
    <property type="term" value="F:metal ion binding"/>
    <property type="evidence" value="ECO:0007669"/>
    <property type="project" value="UniProtKB-KW"/>
</dbReference>
<protein>
    <recommendedName>
        <fullName evidence="4">Tyrosinase copper-binding domain-containing protein</fullName>
    </recommendedName>
</protein>
<evidence type="ECO:0000256" key="1">
    <source>
        <dbReference type="ARBA" id="ARBA00022723"/>
    </source>
</evidence>
<dbReference type="PANTHER" id="PTHR11474:SF125">
    <property type="entry name" value="N-ACETYL-6-HYDROXYTRYPTOPHAN OXIDASE IVOB-RELATED"/>
    <property type="match status" value="1"/>
</dbReference>
<feature type="signal peptide" evidence="3">
    <location>
        <begin position="1"/>
        <end position="21"/>
    </location>
</feature>
<keyword evidence="6" id="KW-1185">Reference proteome</keyword>
<dbReference type="InterPro" id="IPR050316">
    <property type="entry name" value="Tyrosinase/Hemocyanin"/>
</dbReference>
<keyword evidence="3" id="KW-0732">Signal</keyword>
<feature type="domain" description="Tyrosinase copper-binding" evidence="4">
    <location>
        <begin position="107"/>
        <end position="286"/>
    </location>
</feature>
<dbReference type="SUPFAM" id="SSF48056">
    <property type="entry name" value="Di-copper centre-containing domain"/>
    <property type="match status" value="1"/>
</dbReference>
<dbReference type="Pfam" id="PF00264">
    <property type="entry name" value="Tyrosinase"/>
    <property type="match status" value="1"/>
</dbReference>
<evidence type="ECO:0000259" key="4">
    <source>
        <dbReference type="Pfam" id="PF00264"/>
    </source>
</evidence>
<dbReference type="PANTHER" id="PTHR11474">
    <property type="entry name" value="TYROSINASE FAMILY MEMBER"/>
    <property type="match status" value="1"/>
</dbReference>
<gene>
    <name evidence="5" type="ORF">GRF29_164g346008</name>
</gene>
<evidence type="ECO:0000256" key="2">
    <source>
        <dbReference type="ARBA" id="ARBA00023002"/>
    </source>
</evidence>
<dbReference type="Proteomes" id="UP001280581">
    <property type="component" value="Unassembled WGS sequence"/>
</dbReference>
<organism evidence="5 6">
    <name type="scientific">Pseudopithomyces chartarum</name>
    <dbReference type="NCBI Taxonomy" id="1892770"/>
    <lineage>
        <taxon>Eukaryota</taxon>
        <taxon>Fungi</taxon>
        <taxon>Dikarya</taxon>
        <taxon>Ascomycota</taxon>
        <taxon>Pezizomycotina</taxon>
        <taxon>Dothideomycetes</taxon>
        <taxon>Pleosporomycetidae</taxon>
        <taxon>Pleosporales</taxon>
        <taxon>Massarineae</taxon>
        <taxon>Didymosphaeriaceae</taxon>
        <taxon>Pseudopithomyces</taxon>
    </lineage>
</organism>
<evidence type="ECO:0000313" key="6">
    <source>
        <dbReference type="Proteomes" id="UP001280581"/>
    </source>
</evidence>
<name>A0AAN6RC73_9PLEO</name>
<keyword evidence="1" id="KW-0479">Metal-binding</keyword>
<dbReference type="InterPro" id="IPR002227">
    <property type="entry name" value="Tyrosinase_Cu-bd"/>
</dbReference>
<comment type="caution">
    <text evidence="5">The sequence shown here is derived from an EMBL/GenBank/DDBJ whole genome shotgun (WGS) entry which is preliminary data.</text>
</comment>